<gene>
    <name evidence="3" type="ORF">HZ995_03905</name>
</gene>
<evidence type="ECO:0000313" key="3">
    <source>
        <dbReference type="EMBL" id="QTN36675.1"/>
    </source>
</evidence>
<proteinExistence type="predicted"/>
<reference evidence="3" key="1">
    <citation type="submission" date="2020-07" db="EMBL/GenBank/DDBJ databases">
        <title>Genome sequences of bacteria associated with the marine, planktonic diatom Thalassiosira profunda strain ECT2AJA-044.</title>
        <authorList>
            <person name="Gargas C.B."/>
            <person name="Roberts W.R."/>
            <person name="Alverson A.J."/>
        </authorList>
    </citation>
    <scope>NUCLEOTIDE SEQUENCE</scope>
    <source>
        <strain evidence="3">ECT2AJA-044</strain>
    </source>
</reference>
<dbReference type="Proteomes" id="UP000665026">
    <property type="component" value="Chromosome"/>
</dbReference>
<organism evidence="3 4">
    <name type="scientific">Cognatishimia activa</name>
    <dbReference type="NCBI Taxonomy" id="1715691"/>
    <lineage>
        <taxon>Bacteria</taxon>
        <taxon>Pseudomonadati</taxon>
        <taxon>Pseudomonadota</taxon>
        <taxon>Alphaproteobacteria</taxon>
        <taxon>Rhodobacterales</taxon>
        <taxon>Paracoccaceae</taxon>
        <taxon>Cognatishimia</taxon>
    </lineage>
</organism>
<dbReference type="RefSeq" id="WP_209357374.1">
    <property type="nucleotide sequence ID" value="NZ_CP060010.1"/>
</dbReference>
<feature type="domain" description="Thiol:disulfide interchange protein DsbD N-terminal" evidence="2">
    <location>
        <begin position="49"/>
        <end position="144"/>
    </location>
</feature>
<feature type="chain" id="PRO_5036916014" description="Thiol:disulfide interchange protein DsbD N-terminal domain-containing protein" evidence="1">
    <location>
        <begin position="26"/>
        <end position="273"/>
    </location>
</feature>
<evidence type="ECO:0000313" key="4">
    <source>
        <dbReference type="Proteomes" id="UP000665026"/>
    </source>
</evidence>
<name>A0A975ER43_9RHOB</name>
<dbReference type="Pfam" id="PF11412">
    <property type="entry name" value="DsbD_N"/>
    <property type="match status" value="1"/>
</dbReference>
<dbReference type="AlphaFoldDB" id="A0A975ER43"/>
<evidence type="ECO:0000256" key="1">
    <source>
        <dbReference type="SAM" id="SignalP"/>
    </source>
</evidence>
<evidence type="ECO:0000259" key="2">
    <source>
        <dbReference type="Pfam" id="PF11412"/>
    </source>
</evidence>
<sequence length="273" mass="29499">MKTRRFARSASFLTALLSAPIAAQGSDLHLPDITAEIVQGWTRADGSMVGALRISMAGGWKTYWRTPGDGGIPPRMDWSQSRNLKGMSAVWPAPEVFVDNGMTSFGFVDELMLPLIVTPRKNGREVELNGFLQIGVCKEVCIPYSLDVSGSLDPSQTKIVAPIAAAMAEQPYSAKEAQVRKVSCRIAPSDDGLAVSAVIDMPSTGGREFAIIETTNPELWVQEAFVTREGSQLTVTSDVIHVEQAPFFLQRSDMTITVIGTDYAVEIEGCQAG</sequence>
<accession>A0A975ER43</accession>
<feature type="signal peptide" evidence="1">
    <location>
        <begin position="1"/>
        <end position="25"/>
    </location>
</feature>
<dbReference type="EMBL" id="CP060010">
    <property type="protein sequence ID" value="QTN36675.1"/>
    <property type="molecule type" value="Genomic_DNA"/>
</dbReference>
<dbReference type="InterPro" id="IPR028250">
    <property type="entry name" value="DsbDN"/>
</dbReference>
<protein>
    <recommendedName>
        <fullName evidence="2">Thiol:disulfide interchange protein DsbD N-terminal domain-containing protein</fullName>
    </recommendedName>
</protein>
<keyword evidence="1" id="KW-0732">Signal</keyword>
<dbReference type="KEGG" id="cact:HZ995_03905"/>